<dbReference type="PANTHER" id="PTHR43861:SF1">
    <property type="entry name" value="TRANS-ACONITATE 2-METHYLTRANSFERASE"/>
    <property type="match status" value="1"/>
</dbReference>
<evidence type="ECO:0000313" key="5">
    <source>
        <dbReference type="Proteomes" id="UP000803884"/>
    </source>
</evidence>
<evidence type="ECO:0000259" key="3">
    <source>
        <dbReference type="Pfam" id="PF13649"/>
    </source>
</evidence>
<dbReference type="Gene3D" id="3.40.50.150">
    <property type="entry name" value="Vaccinia Virus protein VP39"/>
    <property type="match status" value="1"/>
</dbReference>
<proteinExistence type="predicted"/>
<feature type="domain" description="Methyltransferase" evidence="3">
    <location>
        <begin position="44"/>
        <end position="142"/>
    </location>
</feature>
<dbReference type="GeneID" id="96006129"/>
<dbReference type="PANTHER" id="PTHR43861">
    <property type="entry name" value="TRANS-ACONITATE 2-METHYLTRANSFERASE-RELATED"/>
    <property type="match status" value="1"/>
</dbReference>
<sequence length="244" mass="27075">MKRNQVKDAHDLYDVRAKTYDASFHKRFSSHIVQLANPQPGESVLDLACGTGLVTCNTSNLVGKSRYVTGIDVSTGMLAEARAELQAHPFGNVQLVHHSITDLGSLHELGGRLFDVITCASALVLLPQPEAALSQWMKYLRPCSRFIIDATHPRALLPGMVLERVGRRLDLPVPSYRDAFKQPKYLATMMQAAGMTRTTLTRMSQLSSRDGSHDLQAFVLSDDDEPRRPQPILSTMQDLFSTLK</sequence>
<dbReference type="SUPFAM" id="SSF53335">
    <property type="entry name" value="S-adenosyl-L-methionine-dependent methyltransferases"/>
    <property type="match status" value="1"/>
</dbReference>
<dbReference type="CDD" id="cd02440">
    <property type="entry name" value="AdoMet_MTases"/>
    <property type="match status" value="1"/>
</dbReference>
<evidence type="ECO:0000256" key="1">
    <source>
        <dbReference type="ARBA" id="ARBA00022603"/>
    </source>
</evidence>
<comment type="caution">
    <text evidence="4">The sequence shown here is derived from an EMBL/GenBank/DDBJ whole genome shotgun (WGS) entry which is preliminary data.</text>
</comment>
<dbReference type="EMBL" id="JAAQHG020000013">
    <property type="protein sequence ID" value="KAL1586749.1"/>
    <property type="molecule type" value="Genomic_DNA"/>
</dbReference>
<reference evidence="4 5" key="1">
    <citation type="journal article" date="2020" name="Microbiol. Resour. Announc.">
        <title>Draft Genome Sequence of a Cladosporium Species Isolated from the Mesophotic Ascidian Didemnum maculosum.</title>
        <authorList>
            <person name="Gioti A."/>
            <person name="Siaperas R."/>
            <person name="Nikolaivits E."/>
            <person name="Le Goff G."/>
            <person name="Ouazzani J."/>
            <person name="Kotoulas G."/>
            <person name="Topakas E."/>
        </authorList>
    </citation>
    <scope>NUCLEOTIDE SEQUENCE [LARGE SCALE GENOMIC DNA]</scope>
    <source>
        <strain evidence="4 5">TM138-S3</strain>
    </source>
</reference>
<dbReference type="RefSeq" id="XP_069229854.1">
    <property type="nucleotide sequence ID" value="XM_069373291.1"/>
</dbReference>
<accession>A0AB34KNY9</accession>
<dbReference type="InterPro" id="IPR041698">
    <property type="entry name" value="Methyltransf_25"/>
</dbReference>
<organism evidence="4 5">
    <name type="scientific">Cladosporium halotolerans</name>
    <dbReference type="NCBI Taxonomy" id="1052096"/>
    <lineage>
        <taxon>Eukaryota</taxon>
        <taxon>Fungi</taxon>
        <taxon>Dikarya</taxon>
        <taxon>Ascomycota</taxon>
        <taxon>Pezizomycotina</taxon>
        <taxon>Dothideomycetes</taxon>
        <taxon>Dothideomycetidae</taxon>
        <taxon>Cladosporiales</taxon>
        <taxon>Cladosporiaceae</taxon>
        <taxon>Cladosporium</taxon>
    </lineage>
</organism>
<protein>
    <recommendedName>
        <fullName evidence="3">Methyltransferase domain-containing protein</fullName>
    </recommendedName>
</protein>
<evidence type="ECO:0000313" key="4">
    <source>
        <dbReference type="EMBL" id="KAL1586749.1"/>
    </source>
</evidence>
<dbReference type="GO" id="GO:0008168">
    <property type="term" value="F:methyltransferase activity"/>
    <property type="evidence" value="ECO:0007669"/>
    <property type="project" value="UniProtKB-KW"/>
</dbReference>
<dbReference type="GO" id="GO:0032259">
    <property type="term" value="P:methylation"/>
    <property type="evidence" value="ECO:0007669"/>
    <property type="project" value="UniProtKB-KW"/>
</dbReference>
<dbReference type="Pfam" id="PF13649">
    <property type="entry name" value="Methyltransf_25"/>
    <property type="match status" value="1"/>
</dbReference>
<keyword evidence="5" id="KW-1185">Reference proteome</keyword>
<dbReference type="InterPro" id="IPR029063">
    <property type="entry name" value="SAM-dependent_MTases_sf"/>
</dbReference>
<evidence type="ECO:0000256" key="2">
    <source>
        <dbReference type="ARBA" id="ARBA00022679"/>
    </source>
</evidence>
<keyword evidence="2" id="KW-0808">Transferase</keyword>
<keyword evidence="1" id="KW-0489">Methyltransferase</keyword>
<dbReference type="Proteomes" id="UP000803884">
    <property type="component" value="Unassembled WGS sequence"/>
</dbReference>
<dbReference type="AlphaFoldDB" id="A0AB34KNY9"/>
<gene>
    <name evidence="4" type="ORF">WHR41_04685</name>
</gene>
<name>A0AB34KNY9_9PEZI</name>